<evidence type="ECO:0000313" key="1">
    <source>
        <dbReference type="EMBL" id="GLD62571.1"/>
    </source>
</evidence>
<reference evidence="1" key="1">
    <citation type="submission" date="2022-08" db="EMBL/GenBank/DDBJ databases">
        <title>Genome sequencing of akame (Lates japonicus).</title>
        <authorList>
            <person name="Hashiguchi Y."/>
            <person name="Takahashi H."/>
        </authorList>
    </citation>
    <scope>NUCLEOTIDE SEQUENCE</scope>
    <source>
        <strain evidence="1">Kochi</strain>
    </source>
</reference>
<name>A0AAD3N001_LATJO</name>
<evidence type="ECO:0000313" key="2">
    <source>
        <dbReference type="Proteomes" id="UP001279410"/>
    </source>
</evidence>
<dbReference type="EMBL" id="BRZM01000053">
    <property type="protein sequence ID" value="GLD62571.1"/>
    <property type="molecule type" value="Genomic_DNA"/>
</dbReference>
<sequence>MTLQAEDFVWQTIGTDSGGTAVCLDRWSDYPTNELSVCLHQGGERLLRPNQRLSAACRCRGLVVRIHCSASGPDREPGDAGGYADVLIDNRAALLRYLLMQADMSATSSRRLELFIYI</sequence>
<gene>
    <name evidence="1" type="ORF">AKAME5_001427400</name>
</gene>
<accession>A0AAD3N001</accession>
<comment type="caution">
    <text evidence="1">The sequence shown here is derived from an EMBL/GenBank/DDBJ whole genome shotgun (WGS) entry which is preliminary data.</text>
</comment>
<organism evidence="1 2">
    <name type="scientific">Lates japonicus</name>
    <name type="common">Japanese lates</name>
    <dbReference type="NCBI Taxonomy" id="270547"/>
    <lineage>
        <taxon>Eukaryota</taxon>
        <taxon>Metazoa</taxon>
        <taxon>Chordata</taxon>
        <taxon>Craniata</taxon>
        <taxon>Vertebrata</taxon>
        <taxon>Euteleostomi</taxon>
        <taxon>Actinopterygii</taxon>
        <taxon>Neopterygii</taxon>
        <taxon>Teleostei</taxon>
        <taxon>Neoteleostei</taxon>
        <taxon>Acanthomorphata</taxon>
        <taxon>Carangaria</taxon>
        <taxon>Carangaria incertae sedis</taxon>
        <taxon>Centropomidae</taxon>
        <taxon>Lates</taxon>
    </lineage>
</organism>
<proteinExistence type="predicted"/>
<dbReference type="AlphaFoldDB" id="A0AAD3N001"/>
<protein>
    <submittedName>
        <fullName evidence="1">Transcriptional repressor p66-beta-like protein</fullName>
    </submittedName>
</protein>
<dbReference type="Proteomes" id="UP001279410">
    <property type="component" value="Unassembled WGS sequence"/>
</dbReference>
<keyword evidence="2" id="KW-1185">Reference proteome</keyword>